<reference evidence="4" key="1">
    <citation type="journal article" date="2019" name="Int. J. Syst. Evol. Microbiol.">
        <title>The Global Catalogue of Microorganisms (GCM) 10K type strain sequencing project: providing services to taxonomists for standard genome sequencing and annotation.</title>
        <authorList>
            <consortium name="The Broad Institute Genomics Platform"/>
            <consortium name="The Broad Institute Genome Sequencing Center for Infectious Disease"/>
            <person name="Wu L."/>
            <person name="Ma J."/>
        </authorList>
    </citation>
    <scope>NUCLEOTIDE SEQUENCE [LARGE SCALE GENOMIC DNA]</scope>
    <source>
        <strain evidence="4">JCM 18531</strain>
    </source>
</reference>
<comment type="caution">
    <text evidence="3">The sequence shown here is derived from an EMBL/GenBank/DDBJ whole genome shotgun (WGS) entry which is preliminary data.</text>
</comment>
<dbReference type="EMBL" id="BAABKM010000003">
    <property type="protein sequence ID" value="GAA4714991.1"/>
    <property type="molecule type" value="Genomic_DNA"/>
</dbReference>
<dbReference type="Pfam" id="PF08327">
    <property type="entry name" value="AHSA1"/>
    <property type="match status" value="1"/>
</dbReference>
<proteinExistence type="inferred from homology"/>
<keyword evidence="4" id="KW-1185">Reference proteome</keyword>
<dbReference type="CDD" id="cd08899">
    <property type="entry name" value="SRPBCC_CalC_Aha1-like_6"/>
    <property type="match status" value="1"/>
</dbReference>
<accession>A0ABP8XWT6</accession>
<evidence type="ECO:0000313" key="3">
    <source>
        <dbReference type="EMBL" id="GAA4714991.1"/>
    </source>
</evidence>
<dbReference type="RefSeq" id="WP_345523077.1">
    <property type="nucleotide sequence ID" value="NZ_BAABKM010000003.1"/>
</dbReference>
<gene>
    <name evidence="3" type="ORF">GCM10023349_37920</name>
</gene>
<name>A0ABP8XWT6_9ACTN</name>
<dbReference type="Proteomes" id="UP001499974">
    <property type="component" value="Unassembled WGS sequence"/>
</dbReference>
<dbReference type="SUPFAM" id="SSF55961">
    <property type="entry name" value="Bet v1-like"/>
    <property type="match status" value="1"/>
</dbReference>
<evidence type="ECO:0000259" key="2">
    <source>
        <dbReference type="Pfam" id="PF08327"/>
    </source>
</evidence>
<dbReference type="InterPro" id="IPR023393">
    <property type="entry name" value="START-like_dom_sf"/>
</dbReference>
<sequence length="177" mass="19373">MSRQPTGRIETAAGRARLTIVREFHAPIEDVWAAITEPDRLGRWIGTWTGDPASGEVRFTMTAEDGAPEDGMRIRECDPPRRLAVSTQVGDEWWDLDLDLAESDGVTTLTFTQPDLDASMSDSVGPGWEYYLDRLVAAETGGDVAAIDFDRDYYPAMAEHYRALPGVAPTARPGAGT</sequence>
<evidence type="ECO:0000256" key="1">
    <source>
        <dbReference type="ARBA" id="ARBA00006817"/>
    </source>
</evidence>
<organism evidence="3 4">
    <name type="scientific">Nocardioides conyzicola</name>
    <dbReference type="NCBI Taxonomy" id="1651781"/>
    <lineage>
        <taxon>Bacteria</taxon>
        <taxon>Bacillati</taxon>
        <taxon>Actinomycetota</taxon>
        <taxon>Actinomycetes</taxon>
        <taxon>Propionibacteriales</taxon>
        <taxon>Nocardioidaceae</taxon>
        <taxon>Nocardioides</taxon>
    </lineage>
</organism>
<protein>
    <recommendedName>
        <fullName evidence="2">Activator of Hsp90 ATPase homologue 1/2-like C-terminal domain-containing protein</fullName>
    </recommendedName>
</protein>
<evidence type="ECO:0000313" key="4">
    <source>
        <dbReference type="Proteomes" id="UP001499974"/>
    </source>
</evidence>
<dbReference type="Gene3D" id="3.30.530.20">
    <property type="match status" value="1"/>
</dbReference>
<feature type="domain" description="Activator of Hsp90 ATPase homologue 1/2-like C-terminal" evidence="2">
    <location>
        <begin position="26"/>
        <end position="137"/>
    </location>
</feature>
<dbReference type="InterPro" id="IPR013538">
    <property type="entry name" value="ASHA1/2-like_C"/>
</dbReference>
<comment type="similarity">
    <text evidence="1">Belongs to the AHA1 family.</text>
</comment>